<dbReference type="SMART" id="SM00320">
    <property type="entry name" value="WD40"/>
    <property type="match status" value="5"/>
</dbReference>
<dbReference type="PANTHER" id="PTHR13211:SF0">
    <property type="entry name" value="TELOMERASE CAJAL BODY PROTEIN 1"/>
    <property type="match status" value="1"/>
</dbReference>
<dbReference type="SUPFAM" id="SSF50978">
    <property type="entry name" value="WD40 repeat-like"/>
    <property type="match status" value="1"/>
</dbReference>
<reference evidence="3" key="2">
    <citation type="submission" date="2013-07" db="EMBL/GenBank/DDBJ databases">
        <authorList>
            <consortium name="The Broad Institute Genome Sequencing Platform"/>
            <person name="Cuomo C."/>
            <person name="Litvintseva A."/>
            <person name="Chen Y."/>
            <person name="Heitman J."/>
            <person name="Sun S."/>
            <person name="Springer D."/>
            <person name="Dromer F."/>
            <person name="Young S.K."/>
            <person name="Zeng Q."/>
            <person name="Gargeya S."/>
            <person name="Fitzgerald M."/>
            <person name="Abouelleil A."/>
            <person name="Alvarado L."/>
            <person name="Berlin A.M."/>
            <person name="Chapman S.B."/>
            <person name="Dewar J."/>
            <person name="Goldberg J."/>
            <person name="Griggs A."/>
            <person name="Gujja S."/>
            <person name="Hansen M."/>
            <person name="Howarth C."/>
            <person name="Imamovic A."/>
            <person name="Larimer J."/>
            <person name="McCowan C."/>
            <person name="Murphy C."/>
            <person name="Pearson M."/>
            <person name="Priest M."/>
            <person name="Roberts A."/>
            <person name="Saif S."/>
            <person name="Shea T."/>
            <person name="Sykes S."/>
            <person name="Wortman J."/>
            <person name="Nusbaum C."/>
            <person name="Birren B."/>
        </authorList>
    </citation>
    <scope>NUCLEOTIDE SEQUENCE</scope>
    <source>
        <strain evidence="3">CBS 10117</strain>
    </source>
</reference>
<name>A0A1A6ACG3_9TREE</name>
<dbReference type="InterPro" id="IPR001680">
    <property type="entry name" value="WD40_rpt"/>
</dbReference>
<dbReference type="PANTHER" id="PTHR13211">
    <property type="entry name" value="TELOMERASE CAJAL BODY PROTEIN 1"/>
    <property type="match status" value="1"/>
</dbReference>
<dbReference type="RefSeq" id="XP_018265591.1">
    <property type="nucleotide sequence ID" value="XM_018405310.1"/>
</dbReference>
<dbReference type="InterPro" id="IPR051150">
    <property type="entry name" value="SWT21/TCAB1_mRNA_Telomere"/>
</dbReference>
<accession>A0A1A6ACG3</accession>
<dbReference type="InterPro" id="IPR036322">
    <property type="entry name" value="WD40_repeat_dom_sf"/>
</dbReference>
<organism evidence="2">
    <name type="scientific">Kwoniella dejecticola CBS 10117</name>
    <dbReference type="NCBI Taxonomy" id="1296121"/>
    <lineage>
        <taxon>Eukaryota</taxon>
        <taxon>Fungi</taxon>
        <taxon>Dikarya</taxon>
        <taxon>Basidiomycota</taxon>
        <taxon>Agaricomycotina</taxon>
        <taxon>Tremellomycetes</taxon>
        <taxon>Tremellales</taxon>
        <taxon>Cryptococcaceae</taxon>
        <taxon>Kwoniella</taxon>
    </lineage>
</organism>
<dbReference type="Gene3D" id="2.130.10.10">
    <property type="entry name" value="YVTN repeat-like/Quinoprotein amine dehydrogenase"/>
    <property type="match status" value="2"/>
</dbReference>
<dbReference type="VEuPathDB" id="FungiDB:I303_01961"/>
<reference evidence="2" key="1">
    <citation type="submission" date="2013-07" db="EMBL/GenBank/DDBJ databases">
        <title>The Genome Sequence of Cryptococcus dejecticola CBS10117.</title>
        <authorList>
            <consortium name="The Broad Institute Genome Sequencing Platform"/>
            <person name="Cuomo C."/>
            <person name="Litvintseva A."/>
            <person name="Chen Y."/>
            <person name="Heitman J."/>
            <person name="Sun S."/>
            <person name="Springer D."/>
            <person name="Dromer F."/>
            <person name="Young S.K."/>
            <person name="Zeng Q."/>
            <person name="Gargeya S."/>
            <person name="Fitzgerald M."/>
            <person name="Abouelleil A."/>
            <person name="Alvarado L."/>
            <person name="Berlin A.M."/>
            <person name="Chapman S.B."/>
            <person name="Dewar J."/>
            <person name="Goldberg J."/>
            <person name="Griggs A."/>
            <person name="Gujja S."/>
            <person name="Hansen M."/>
            <person name="Howarth C."/>
            <person name="Imamovic A."/>
            <person name="Larimer J."/>
            <person name="McCowan C."/>
            <person name="Murphy C."/>
            <person name="Pearson M."/>
            <person name="Priest M."/>
            <person name="Roberts A."/>
            <person name="Saif S."/>
            <person name="Shea T."/>
            <person name="Sykes S."/>
            <person name="Wortman J."/>
            <person name="Nusbaum C."/>
            <person name="Birren B."/>
        </authorList>
    </citation>
    <scope>NUCLEOTIDE SEQUENCE [LARGE SCALE GENOMIC DNA]</scope>
    <source>
        <strain evidence="2">CBS 10117</strain>
    </source>
</reference>
<reference evidence="3" key="3">
    <citation type="submission" date="2024-02" db="EMBL/GenBank/DDBJ databases">
        <title>Comparative genomics of Cryptococcus and Kwoniella reveals pathogenesis evolution and contrasting modes of karyotype evolution via chromosome fusion or intercentromeric recombination.</title>
        <authorList>
            <person name="Coelho M.A."/>
            <person name="David-Palma M."/>
            <person name="Shea T."/>
            <person name="Bowers K."/>
            <person name="McGinley-Smith S."/>
            <person name="Mohammad A.W."/>
            <person name="Gnirke A."/>
            <person name="Yurkov A.M."/>
            <person name="Nowrousian M."/>
            <person name="Sun S."/>
            <person name="Cuomo C.A."/>
            <person name="Heitman J."/>
        </authorList>
    </citation>
    <scope>NUCLEOTIDE SEQUENCE</scope>
    <source>
        <strain evidence="3">CBS 10117</strain>
    </source>
</reference>
<dbReference type="KEGG" id="kdj:28965660"/>
<dbReference type="EMBL" id="CP144531">
    <property type="protein sequence ID" value="WWC59351.1"/>
    <property type="molecule type" value="Genomic_DNA"/>
</dbReference>
<dbReference type="AlphaFoldDB" id="A0A1A6ACG3"/>
<evidence type="ECO:0000313" key="4">
    <source>
        <dbReference type="Proteomes" id="UP000078595"/>
    </source>
</evidence>
<protein>
    <recommendedName>
        <fullName evidence="5">Guanyl nucleotide binding protein</fullName>
    </recommendedName>
</protein>
<evidence type="ECO:0000313" key="2">
    <source>
        <dbReference type="EMBL" id="OBR87749.1"/>
    </source>
</evidence>
<dbReference type="GeneID" id="28965660"/>
<dbReference type="EMBL" id="KI894028">
    <property type="protein sequence ID" value="OBR87749.1"/>
    <property type="molecule type" value="Genomic_DNA"/>
</dbReference>
<sequence>MADTTDASEAAAQQWSSAPAYDLKAKPTAVATLDAKELDSEVGGNFWRSARWCIDGSATLSTTEDRVLRIHTLNAESNFQTKAFEQPDAIHSTAWYPSASTATPETLCFVASIRDTPIRLIDGNDGRIRASYPIVDHRERFVAPHSLAFNPTATKLYCGHENAIEVFDIASPGYDQGERLKLVYAKKEKGGQRGIISALSFCPDYSGTYAAGSFSGNGSVALYSEDTGSTPLAHVEGLVGGGVTQIGWHPLNPTTMFISSRRSRAIQIYDTRDWTSPLSSFPRDASTNQRIAFDVDPWGRWLASGDEHGAIKIWDLATMDTQPIFEEQLHQDAVGSVQLHPFQPLLLTCSGSRRHLQDGLSYEEDQSSSDESADGDTDETSSSEDEDQTYSRQSTTRPASRDTSLRIWSMRPEGNAQDPSTDGAEA</sequence>
<evidence type="ECO:0000256" key="1">
    <source>
        <dbReference type="SAM" id="MobiDB-lite"/>
    </source>
</evidence>
<gene>
    <name evidence="2" type="ORF">I303_01961</name>
    <name evidence="3" type="ORF">I303_101903</name>
</gene>
<proteinExistence type="predicted"/>
<evidence type="ECO:0008006" key="5">
    <source>
        <dbReference type="Google" id="ProtNLM"/>
    </source>
</evidence>
<feature type="region of interest" description="Disordered" evidence="1">
    <location>
        <begin position="357"/>
        <end position="426"/>
    </location>
</feature>
<dbReference type="STRING" id="1296121.A0A1A6ACG3"/>
<dbReference type="InterPro" id="IPR015943">
    <property type="entry name" value="WD40/YVTN_repeat-like_dom_sf"/>
</dbReference>
<dbReference type="OrthoDB" id="239865at2759"/>
<feature type="compositionally biased region" description="Acidic residues" evidence="1">
    <location>
        <begin position="361"/>
        <end position="388"/>
    </location>
</feature>
<dbReference type="Proteomes" id="UP000078595">
    <property type="component" value="Chromosome 2"/>
</dbReference>
<evidence type="ECO:0000313" key="3">
    <source>
        <dbReference type="EMBL" id="WWC59351.1"/>
    </source>
</evidence>
<keyword evidence="4" id="KW-1185">Reference proteome</keyword>
<dbReference type="Pfam" id="PF00400">
    <property type="entry name" value="WD40"/>
    <property type="match status" value="1"/>
</dbReference>